<dbReference type="AlphaFoldDB" id="A0A1J4N5A8"/>
<evidence type="ECO:0000313" key="2">
    <source>
        <dbReference type="EMBL" id="OIJ26143.1"/>
    </source>
</evidence>
<dbReference type="EMBL" id="JZDQ02000018">
    <property type="protein sequence ID" value="OIJ26143.1"/>
    <property type="molecule type" value="Genomic_DNA"/>
</dbReference>
<proteinExistence type="predicted"/>
<organism evidence="2 3">
    <name type="scientific">Nocardioides luteus</name>
    <dbReference type="NCBI Taxonomy" id="1844"/>
    <lineage>
        <taxon>Bacteria</taxon>
        <taxon>Bacillati</taxon>
        <taxon>Actinomycetota</taxon>
        <taxon>Actinomycetes</taxon>
        <taxon>Propionibacteriales</taxon>
        <taxon>Nocardioidaceae</taxon>
        <taxon>Nocardioides</taxon>
    </lineage>
</organism>
<accession>A0A1J4N5A8</accession>
<feature type="transmembrane region" description="Helical" evidence="1">
    <location>
        <begin position="28"/>
        <end position="45"/>
    </location>
</feature>
<feature type="transmembrane region" description="Helical" evidence="1">
    <location>
        <begin position="108"/>
        <end position="131"/>
    </location>
</feature>
<sequence>MADNSDGLIRSALRGNEETASRLRRTQFLGVLVLAVATLAVPVVRGTDDSEVSLSVWAATGWVAELRDASDEVPAAYVFLAFASYVAILFALAAPVLALVIALQRSGLARFAAGLAGVIGAVVTLVIWLSVAGEVLGEYADLRPTWGLLLPLALGLWTANMLETDD</sequence>
<comment type="caution">
    <text evidence="2">The sequence shown here is derived from an EMBL/GenBank/DDBJ whole genome shotgun (WGS) entry which is preliminary data.</text>
</comment>
<evidence type="ECO:0000313" key="3">
    <source>
        <dbReference type="Proteomes" id="UP000033772"/>
    </source>
</evidence>
<dbReference type="OrthoDB" id="3779570at2"/>
<dbReference type="STRING" id="1844.UG56_014060"/>
<feature type="transmembrane region" description="Helical" evidence="1">
    <location>
        <begin position="75"/>
        <end position="101"/>
    </location>
</feature>
<keyword evidence="3" id="KW-1185">Reference proteome</keyword>
<keyword evidence="1" id="KW-0812">Transmembrane</keyword>
<evidence type="ECO:0000256" key="1">
    <source>
        <dbReference type="SAM" id="Phobius"/>
    </source>
</evidence>
<dbReference type="Proteomes" id="UP000033772">
    <property type="component" value="Unassembled WGS sequence"/>
</dbReference>
<reference evidence="2" key="1">
    <citation type="submission" date="2016-10" db="EMBL/GenBank/DDBJ databases">
        <title>Draft Genome Sequence of Nocardioides luteus Strain BAFB, an Alkane-Degrading Bacterium Isolated from JP-7 Polluted Soil.</title>
        <authorList>
            <person name="Brown L."/>
            <person name="Ruiz O.N."/>
            <person name="Gunasekera T."/>
        </authorList>
    </citation>
    <scope>NUCLEOTIDE SEQUENCE [LARGE SCALE GENOMIC DNA]</scope>
    <source>
        <strain evidence="2">BAFB</strain>
    </source>
</reference>
<gene>
    <name evidence="2" type="ORF">UG56_014060</name>
</gene>
<dbReference type="RefSeq" id="WP_045550673.1">
    <property type="nucleotide sequence ID" value="NZ_JZDQ02000018.1"/>
</dbReference>
<name>A0A1J4N5A8_9ACTN</name>
<keyword evidence="1" id="KW-1133">Transmembrane helix</keyword>
<protein>
    <submittedName>
        <fullName evidence="2">Uncharacterized protein</fullName>
    </submittedName>
</protein>
<feature type="transmembrane region" description="Helical" evidence="1">
    <location>
        <begin position="143"/>
        <end position="162"/>
    </location>
</feature>
<keyword evidence="1" id="KW-0472">Membrane</keyword>